<dbReference type="STRING" id="877455.Metbo_1550"/>
<feature type="domain" description="Histidine kinase" evidence="2">
    <location>
        <begin position="487"/>
        <end position="679"/>
    </location>
</feature>
<evidence type="ECO:0000259" key="3">
    <source>
        <dbReference type="PROSITE" id="PS50112"/>
    </source>
</evidence>
<dbReference type="GO" id="GO:0016301">
    <property type="term" value="F:kinase activity"/>
    <property type="evidence" value="ECO:0007669"/>
    <property type="project" value="UniProtKB-KW"/>
</dbReference>
<dbReference type="RefSeq" id="WP_013645129.1">
    <property type="nucleotide sequence ID" value="NC_015216.1"/>
</dbReference>
<proteinExistence type="predicted"/>
<feature type="transmembrane region" description="Helical" evidence="1">
    <location>
        <begin position="201"/>
        <end position="222"/>
    </location>
</feature>
<dbReference type="NCBIfam" id="TIGR00229">
    <property type="entry name" value="sensory_box"/>
    <property type="match status" value="1"/>
</dbReference>
<dbReference type="Gene3D" id="3.30.450.20">
    <property type="entry name" value="PAS domain"/>
    <property type="match status" value="1"/>
</dbReference>
<reference evidence="4 5" key="2">
    <citation type="journal article" date="2014" name="Int. J. Syst. Evol. Microbiol.">
        <title>Methanobacterium paludis sp. nov. and a novel strain of Methanobacterium lacus isolated from northern peatlands.</title>
        <authorList>
            <person name="Cadillo-Quiroz H."/>
            <person name="Brauer S.L."/>
            <person name="Goodson N."/>
            <person name="Yavitt J.B."/>
            <person name="Zinder S.H."/>
        </authorList>
    </citation>
    <scope>NUCLEOTIDE SEQUENCE [LARGE SCALE GENOMIC DNA]</scope>
    <source>
        <strain evidence="4 5">AL-21</strain>
    </source>
</reference>
<feature type="transmembrane region" description="Helical" evidence="1">
    <location>
        <begin position="138"/>
        <end position="163"/>
    </location>
</feature>
<dbReference type="PANTHER" id="PTHR43065">
    <property type="entry name" value="SENSOR HISTIDINE KINASE"/>
    <property type="match status" value="1"/>
</dbReference>
<dbReference type="PROSITE" id="PS50109">
    <property type="entry name" value="HIS_KIN"/>
    <property type="match status" value="1"/>
</dbReference>
<reference evidence="5" key="1">
    <citation type="submission" date="2011-02" db="EMBL/GenBank/DDBJ databases">
        <title>Complete sequence of Methanobacterium sp. AL-21.</title>
        <authorList>
            <consortium name="US DOE Joint Genome Institute"/>
            <person name="Lucas S."/>
            <person name="Copeland A."/>
            <person name="Lapidus A."/>
            <person name="Cheng J.-F."/>
            <person name="Goodwin L."/>
            <person name="Pitluck S."/>
            <person name="Chertkov O."/>
            <person name="Detter J.C."/>
            <person name="Han C."/>
            <person name="Tapia R."/>
            <person name="Land M."/>
            <person name="Hauser L."/>
            <person name="Kyrpides N."/>
            <person name="Ivanova N."/>
            <person name="Mikhailova N."/>
            <person name="Pagani I."/>
            <person name="Cadillo-Quiroz H."/>
            <person name="Imachi H."/>
            <person name="Zinder S."/>
            <person name="Liu W."/>
            <person name="Woyke T."/>
        </authorList>
    </citation>
    <scope>NUCLEOTIDE SEQUENCE [LARGE SCALE GENOMIC DNA]</scope>
    <source>
        <strain evidence="5">AL-21</strain>
    </source>
</reference>
<accession>F0T8V0</accession>
<evidence type="ECO:0000313" key="4">
    <source>
        <dbReference type="EMBL" id="ADZ09778.1"/>
    </source>
</evidence>
<feature type="transmembrane region" description="Helical" evidence="1">
    <location>
        <begin position="302"/>
        <end position="324"/>
    </location>
</feature>
<dbReference type="Pfam" id="PF13426">
    <property type="entry name" value="PAS_9"/>
    <property type="match status" value="1"/>
</dbReference>
<name>F0T8V0_METLA</name>
<dbReference type="SMART" id="SM00091">
    <property type="entry name" value="PAS"/>
    <property type="match status" value="1"/>
</dbReference>
<dbReference type="eggNOG" id="arCOG02336">
    <property type="taxonomic scope" value="Archaea"/>
</dbReference>
<dbReference type="eggNOG" id="arCOG02335">
    <property type="taxonomic scope" value="Archaea"/>
</dbReference>
<dbReference type="AlphaFoldDB" id="F0T8V0"/>
<dbReference type="GeneID" id="25394734"/>
<feature type="transmembrane region" description="Helical" evidence="1">
    <location>
        <begin position="234"/>
        <end position="255"/>
    </location>
</feature>
<keyword evidence="1" id="KW-1133">Transmembrane helix</keyword>
<dbReference type="InterPro" id="IPR035965">
    <property type="entry name" value="PAS-like_dom_sf"/>
</dbReference>
<keyword evidence="5" id="KW-1185">Reference proteome</keyword>
<dbReference type="HOGENOM" id="CLU_016295_0_0_2"/>
<dbReference type="KEGG" id="mel:Metbo_1550"/>
<feature type="transmembrane region" description="Helical" evidence="1">
    <location>
        <begin position="276"/>
        <end position="296"/>
    </location>
</feature>
<feature type="transmembrane region" description="Helical" evidence="1">
    <location>
        <begin position="36"/>
        <end position="60"/>
    </location>
</feature>
<keyword evidence="4" id="KW-0808">Transferase</keyword>
<dbReference type="InterPro" id="IPR036890">
    <property type="entry name" value="HATPase_C_sf"/>
</dbReference>
<dbReference type="InterPro" id="IPR000014">
    <property type="entry name" value="PAS"/>
</dbReference>
<dbReference type="SUPFAM" id="SSF55874">
    <property type="entry name" value="ATPase domain of HSP90 chaperone/DNA topoisomerase II/histidine kinase"/>
    <property type="match status" value="1"/>
</dbReference>
<feature type="transmembrane region" description="Helical" evidence="1">
    <location>
        <begin position="169"/>
        <end position="189"/>
    </location>
</feature>
<dbReference type="CDD" id="cd00075">
    <property type="entry name" value="HATPase"/>
    <property type="match status" value="1"/>
</dbReference>
<dbReference type="PROSITE" id="PS50112">
    <property type="entry name" value="PAS"/>
    <property type="match status" value="1"/>
</dbReference>
<dbReference type="Pfam" id="PF02518">
    <property type="entry name" value="HATPase_c"/>
    <property type="match status" value="1"/>
</dbReference>
<keyword evidence="4" id="KW-0418">Kinase</keyword>
<gene>
    <name evidence="4" type="ordered locus">Metbo_1550</name>
</gene>
<evidence type="ECO:0000313" key="5">
    <source>
        <dbReference type="Proteomes" id="UP000007490"/>
    </source>
</evidence>
<dbReference type="EMBL" id="CP002551">
    <property type="protein sequence ID" value="ADZ09778.1"/>
    <property type="molecule type" value="Genomic_DNA"/>
</dbReference>
<dbReference type="SUPFAM" id="SSF55785">
    <property type="entry name" value="PYP-like sensor domain (PAS domain)"/>
    <property type="match status" value="1"/>
</dbReference>
<feature type="transmembrane region" description="Helical" evidence="1">
    <location>
        <begin position="106"/>
        <end position="126"/>
    </location>
</feature>
<dbReference type="CDD" id="cd00130">
    <property type="entry name" value="PAS"/>
    <property type="match status" value="1"/>
</dbReference>
<dbReference type="OrthoDB" id="8127at2157"/>
<dbReference type="SMART" id="SM00387">
    <property type="entry name" value="HATPase_c"/>
    <property type="match status" value="1"/>
</dbReference>
<feature type="transmembrane region" description="Helical" evidence="1">
    <location>
        <begin position="72"/>
        <end position="94"/>
    </location>
</feature>
<protein>
    <submittedName>
        <fullName evidence="4">Signal transduction histidine kinase</fullName>
    </submittedName>
</protein>
<dbReference type="PANTHER" id="PTHR43065:SF23">
    <property type="entry name" value="SENSOR HISTIDINE KINASE PDTAS"/>
    <property type="match status" value="1"/>
</dbReference>
<feature type="transmembrane region" description="Helical" evidence="1">
    <location>
        <begin position="12"/>
        <end position="30"/>
    </location>
</feature>
<dbReference type="InterPro" id="IPR011495">
    <property type="entry name" value="Sig_transdc_His_kin_sub2_dim/P"/>
</dbReference>
<dbReference type="Pfam" id="PF07568">
    <property type="entry name" value="HisKA_2"/>
    <property type="match status" value="1"/>
</dbReference>
<keyword evidence="1" id="KW-0812">Transmembrane</keyword>
<organism evidence="4 5">
    <name type="scientific">Methanobacterium lacus (strain AL-21)</name>
    <dbReference type="NCBI Taxonomy" id="877455"/>
    <lineage>
        <taxon>Archaea</taxon>
        <taxon>Methanobacteriati</taxon>
        <taxon>Methanobacteriota</taxon>
        <taxon>Methanomada group</taxon>
        <taxon>Methanobacteria</taxon>
        <taxon>Methanobacteriales</taxon>
        <taxon>Methanobacteriaceae</taxon>
        <taxon>Methanobacterium</taxon>
    </lineage>
</organism>
<feature type="domain" description="PAS" evidence="3">
    <location>
        <begin position="353"/>
        <end position="414"/>
    </location>
</feature>
<dbReference type="Gene3D" id="3.30.565.10">
    <property type="entry name" value="Histidine kinase-like ATPase, C-terminal domain"/>
    <property type="match status" value="1"/>
</dbReference>
<evidence type="ECO:0000259" key="2">
    <source>
        <dbReference type="PROSITE" id="PS50109"/>
    </source>
</evidence>
<dbReference type="Proteomes" id="UP000007490">
    <property type="component" value="Chromosome"/>
</dbReference>
<evidence type="ECO:0000256" key="1">
    <source>
        <dbReference type="SAM" id="Phobius"/>
    </source>
</evidence>
<sequence length="684" mass="78154">MINKPLISIKTGFIIALVIVTCSLLFTVLLENNSALMMVFGDIFPIFVDLLVVLTLFYATARSLKYGKKVQFAWMFITFSFIFYTVGDVVWAILELGIYQSPFPSIADGFYLIFYPLFAIGIYYLSSFSFTKTEKLKIFLDMGIIIISVGLIFWTFLISPILASGGDSFANTISVIYIIGDFLLFFVLLRGIYSKYDEGSMPLLFLSMSLLVMIVTDIIFAVQTSQGTYVSGGFLDTGWIISFVLVGLAAFLQATPEKLDLSRYSKLVNSIQKHSPTPYLPLIWALIAFIILLWANNNQFDSNYILTEFLVGIIILLVIIRQFITTRENKKLLFLAEKEIESRKLAENAALENEIYYRAIFENTGTSMLMIDEDMTISRVNSQVEILTGYSKEEIEGKKKWTDFAIEEEIERIKGYNELKNEPDKRPREYETKGQDKNGDIKDLLVTVVTIPGTKKQLVSLMDITERKTAENQIKSSLKEKNILLKEIHHRVKNNMQIISSLLSLQTKFVNDEEALDILKESQNRVRSMAIIHEKLYQSNDISQINFGEYIESLVSNLFYSYNANNTDIKPVYDVEDLSLNIDTAVPCGLIISELVSNSLKYAFPREKNGEIFISLKFRDGKYYLRVRDNGVGIPEFDVEKLDSLGLLLVFNLTEQLDGNITINREQCTEFIITFEELNYKKRI</sequence>
<dbReference type="InterPro" id="IPR005467">
    <property type="entry name" value="His_kinase_dom"/>
</dbReference>
<dbReference type="InterPro" id="IPR003594">
    <property type="entry name" value="HATPase_dom"/>
</dbReference>
<keyword evidence="1" id="KW-0472">Membrane</keyword>